<evidence type="ECO:0000313" key="2">
    <source>
        <dbReference type="Proteomes" id="UP000016931"/>
    </source>
</evidence>
<dbReference type="eggNOG" id="ENOG502RVAD">
    <property type="taxonomic scope" value="Eukaryota"/>
</dbReference>
<dbReference type="AlphaFoldDB" id="M3CC25"/>
<accession>M3CC25</accession>
<reference evidence="1 2" key="1">
    <citation type="journal article" date="2012" name="PLoS Pathog.">
        <title>Diverse lifestyles and strategies of plant pathogenesis encoded in the genomes of eighteen Dothideomycetes fungi.</title>
        <authorList>
            <person name="Ohm R.A."/>
            <person name="Feau N."/>
            <person name="Henrissat B."/>
            <person name="Schoch C.L."/>
            <person name="Horwitz B.A."/>
            <person name="Barry K.W."/>
            <person name="Condon B.J."/>
            <person name="Copeland A.C."/>
            <person name="Dhillon B."/>
            <person name="Glaser F."/>
            <person name="Hesse C.N."/>
            <person name="Kosti I."/>
            <person name="LaButti K."/>
            <person name="Lindquist E.A."/>
            <person name="Lucas S."/>
            <person name="Salamov A.A."/>
            <person name="Bradshaw R.E."/>
            <person name="Ciuffetti L."/>
            <person name="Hamelin R.C."/>
            <person name="Kema G.H.J."/>
            <person name="Lawrence C."/>
            <person name="Scott J.A."/>
            <person name="Spatafora J.W."/>
            <person name="Turgeon B.G."/>
            <person name="de Wit P.J.G.M."/>
            <person name="Zhong S."/>
            <person name="Goodwin S.B."/>
            <person name="Grigoriev I.V."/>
        </authorList>
    </citation>
    <scope>NUCLEOTIDE SEQUENCE [LARGE SCALE GENOMIC DNA]</scope>
    <source>
        <strain evidence="1 2">SO2202</strain>
    </source>
</reference>
<dbReference type="STRING" id="692275.M3CC25"/>
<evidence type="ECO:0000313" key="1">
    <source>
        <dbReference type="EMBL" id="EMF09952.1"/>
    </source>
</evidence>
<proteinExistence type="predicted"/>
<organism evidence="1 2">
    <name type="scientific">Sphaerulina musiva (strain SO2202)</name>
    <name type="common">Poplar stem canker fungus</name>
    <name type="synonym">Septoria musiva</name>
    <dbReference type="NCBI Taxonomy" id="692275"/>
    <lineage>
        <taxon>Eukaryota</taxon>
        <taxon>Fungi</taxon>
        <taxon>Dikarya</taxon>
        <taxon>Ascomycota</taxon>
        <taxon>Pezizomycotina</taxon>
        <taxon>Dothideomycetes</taxon>
        <taxon>Dothideomycetidae</taxon>
        <taxon>Mycosphaerellales</taxon>
        <taxon>Mycosphaerellaceae</taxon>
        <taxon>Sphaerulina</taxon>
    </lineage>
</organism>
<sequence>MEEDNEDSHFRILVNGNMVKYITIEPGLYTEEDMCFSPMLMLILPPFPPGDWNEASVTRDPETSLISFTNVVHRPLVGVTSIWHPNKVDYFDLRLGRKWKSAVYEAEVLVKDGNSIECFAKYARFELEITAINYETAAYECLDGEGIGPAFLGHLTEHGRVIGFLIEKIPNARHAGPEDLELCQKALAKLHSLSIKHGDTNKHNFLISEGRAIIIDFDCAEKCSDRDELEREQQGLVAQLNDTSGRGGWIPGSYAN</sequence>
<dbReference type="Gene3D" id="1.10.510.10">
    <property type="entry name" value="Transferase(Phosphotransferase) domain 1"/>
    <property type="match status" value="1"/>
</dbReference>
<dbReference type="InterPro" id="IPR011009">
    <property type="entry name" value="Kinase-like_dom_sf"/>
</dbReference>
<dbReference type="SUPFAM" id="SSF56112">
    <property type="entry name" value="Protein kinase-like (PK-like)"/>
    <property type="match status" value="1"/>
</dbReference>
<dbReference type="EMBL" id="KB456268">
    <property type="protein sequence ID" value="EMF09952.1"/>
    <property type="molecule type" value="Genomic_DNA"/>
</dbReference>
<gene>
    <name evidence="1" type="ORF">SEPMUDRAFT_165674</name>
</gene>
<name>M3CC25_SPHMS</name>
<dbReference type="OMA" id="FFCETRR"/>
<dbReference type="Pfam" id="PF06293">
    <property type="entry name" value="Kdo"/>
    <property type="match status" value="1"/>
</dbReference>
<keyword evidence="2" id="KW-1185">Reference proteome</keyword>
<dbReference type="RefSeq" id="XP_016758073.1">
    <property type="nucleotide sequence ID" value="XM_016908182.1"/>
</dbReference>
<dbReference type="HOGENOM" id="CLU_064787_2_0_1"/>
<dbReference type="Proteomes" id="UP000016931">
    <property type="component" value="Unassembled WGS sequence"/>
</dbReference>
<protein>
    <recommendedName>
        <fullName evidence="3">Alpha-galactosidase A</fullName>
    </recommendedName>
</protein>
<evidence type="ECO:0008006" key="3">
    <source>
        <dbReference type="Google" id="ProtNLM"/>
    </source>
</evidence>
<dbReference type="GeneID" id="27905319"/>